<gene>
    <name evidence="1" type="ORF">UFOVP836_31</name>
</gene>
<reference evidence="1" key="1">
    <citation type="submission" date="2020-04" db="EMBL/GenBank/DDBJ databases">
        <authorList>
            <person name="Chiriac C."/>
            <person name="Salcher M."/>
            <person name="Ghai R."/>
            <person name="Kavagutti S V."/>
        </authorList>
    </citation>
    <scope>NUCLEOTIDE SEQUENCE</scope>
</reference>
<name>A0A6J5P3J4_9CAUD</name>
<accession>A0A6J5P3J4</accession>
<sequence>MATTEEMRVDSLKLAGPTCICENASGKRRAITLATLRILKTSGRVARMIQRKKDQAVTRVFLLAEPNEIATRITAQAEVVKVGASTWIHTRNLGLMGEARG</sequence>
<organism evidence="1">
    <name type="scientific">uncultured Caudovirales phage</name>
    <dbReference type="NCBI Taxonomy" id="2100421"/>
    <lineage>
        <taxon>Viruses</taxon>
        <taxon>Duplodnaviria</taxon>
        <taxon>Heunggongvirae</taxon>
        <taxon>Uroviricota</taxon>
        <taxon>Caudoviricetes</taxon>
        <taxon>Peduoviridae</taxon>
        <taxon>Maltschvirus</taxon>
        <taxon>Maltschvirus maltsch</taxon>
    </lineage>
</organism>
<dbReference type="EMBL" id="LR796794">
    <property type="protein sequence ID" value="CAB4166399.1"/>
    <property type="molecule type" value="Genomic_DNA"/>
</dbReference>
<protein>
    <submittedName>
        <fullName evidence="1">Uncharacterized protein</fullName>
    </submittedName>
</protein>
<proteinExistence type="predicted"/>
<evidence type="ECO:0000313" key="1">
    <source>
        <dbReference type="EMBL" id="CAB4166399.1"/>
    </source>
</evidence>